<evidence type="ECO:0000313" key="1">
    <source>
        <dbReference type="EMBL" id="KAL0567871.1"/>
    </source>
</evidence>
<organism evidence="1 2">
    <name type="scientific">Marasmius crinis-equi</name>
    <dbReference type="NCBI Taxonomy" id="585013"/>
    <lineage>
        <taxon>Eukaryota</taxon>
        <taxon>Fungi</taxon>
        <taxon>Dikarya</taxon>
        <taxon>Basidiomycota</taxon>
        <taxon>Agaricomycotina</taxon>
        <taxon>Agaricomycetes</taxon>
        <taxon>Agaricomycetidae</taxon>
        <taxon>Agaricales</taxon>
        <taxon>Marasmiineae</taxon>
        <taxon>Marasmiaceae</taxon>
        <taxon>Marasmius</taxon>
    </lineage>
</organism>
<sequence length="140" mass="16036">MDVEDPAWDVPRGSISLQSQDSEAFFALAARVSPMVIEASQCDQNIEHPADILWVGNNLKLKRWDTIQHPCKCPEIMYGWESGTSKCLWKGYMAWCRLRQEYQDSLEEAELDLNGNGMAEKQHRARRDACLELDVDCMQA</sequence>
<name>A0ABR3EY74_9AGAR</name>
<keyword evidence="2" id="KW-1185">Reference proteome</keyword>
<dbReference type="EMBL" id="JBAHYK010001473">
    <property type="protein sequence ID" value="KAL0567871.1"/>
    <property type="molecule type" value="Genomic_DNA"/>
</dbReference>
<gene>
    <name evidence="1" type="ORF">V5O48_014125</name>
</gene>
<dbReference type="Proteomes" id="UP001465976">
    <property type="component" value="Unassembled WGS sequence"/>
</dbReference>
<protein>
    <submittedName>
        <fullName evidence="1">Uncharacterized protein</fullName>
    </submittedName>
</protein>
<accession>A0ABR3EY74</accession>
<proteinExistence type="predicted"/>
<comment type="caution">
    <text evidence="1">The sequence shown here is derived from an EMBL/GenBank/DDBJ whole genome shotgun (WGS) entry which is preliminary data.</text>
</comment>
<evidence type="ECO:0000313" key="2">
    <source>
        <dbReference type="Proteomes" id="UP001465976"/>
    </source>
</evidence>
<reference evidence="1 2" key="1">
    <citation type="submission" date="2024-02" db="EMBL/GenBank/DDBJ databases">
        <title>A draft genome for the cacao thread blight pathogen Marasmius crinis-equi.</title>
        <authorList>
            <person name="Cohen S.P."/>
            <person name="Baruah I.K."/>
            <person name="Amoako-Attah I."/>
            <person name="Bukari Y."/>
            <person name="Meinhardt L.W."/>
            <person name="Bailey B.A."/>
        </authorList>
    </citation>
    <scope>NUCLEOTIDE SEQUENCE [LARGE SCALE GENOMIC DNA]</scope>
    <source>
        <strain evidence="1 2">GH-76</strain>
    </source>
</reference>